<dbReference type="InterPro" id="IPR055245">
    <property type="entry name" value="HTH_proteobacteria"/>
</dbReference>
<feature type="domain" description="Winged helix-turn-helix" evidence="1">
    <location>
        <begin position="17"/>
        <end position="75"/>
    </location>
</feature>
<dbReference type="KEGG" id="rpx:Rpdx1_2985"/>
<gene>
    <name evidence="2" type="ordered locus">Rpdx1_2985</name>
</gene>
<organism evidence="2 3">
    <name type="scientific">Rhodopseudomonas palustris (strain DX-1)</name>
    <dbReference type="NCBI Taxonomy" id="652103"/>
    <lineage>
        <taxon>Bacteria</taxon>
        <taxon>Pseudomonadati</taxon>
        <taxon>Pseudomonadota</taxon>
        <taxon>Alphaproteobacteria</taxon>
        <taxon>Hyphomicrobiales</taxon>
        <taxon>Nitrobacteraceae</taxon>
        <taxon>Rhodopseudomonas</taxon>
    </lineage>
</organism>
<accession>E6VL71</accession>
<dbReference type="STRING" id="652103.Rpdx1_2985"/>
<dbReference type="EMBL" id="CP002418">
    <property type="protein sequence ID" value="ADU44566.1"/>
    <property type="molecule type" value="Genomic_DNA"/>
</dbReference>
<dbReference type="AlphaFoldDB" id="E6VL71"/>
<evidence type="ECO:0000313" key="3">
    <source>
        <dbReference type="Proteomes" id="UP000001402"/>
    </source>
</evidence>
<protein>
    <recommendedName>
        <fullName evidence="1">Winged helix-turn-helix domain-containing protein</fullName>
    </recommendedName>
</protein>
<evidence type="ECO:0000259" key="1">
    <source>
        <dbReference type="Pfam" id="PF14090"/>
    </source>
</evidence>
<sequence precursor="true">MNTTSAMVAELNLKPLTKKTLNYLRHSGALTPLVFWSLYGSMALAQQINELRNAGFKVKTTMKIDEEGSRYPSYTLETA</sequence>
<name>E6VL71_RHOPX</name>
<dbReference type="Pfam" id="PF14090">
    <property type="entry name" value="HTH_39"/>
    <property type="match status" value="1"/>
</dbReference>
<evidence type="ECO:0000313" key="2">
    <source>
        <dbReference type="EMBL" id="ADU44566.1"/>
    </source>
</evidence>
<dbReference type="Proteomes" id="UP000001402">
    <property type="component" value="Chromosome"/>
</dbReference>
<reference evidence="2" key="1">
    <citation type="submission" date="2010-12" db="EMBL/GenBank/DDBJ databases">
        <title>Complete sequence of Rhodopseudomonas palustris DX-1.</title>
        <authorList>
            <consortium name="US DOE Joint Genome Institute"/>
            <person name="Lucas S."/>
            <person name="Copeland A."/>
            <person name="Lapidus A."/>
            <person name="Cheng J.-F."/>
            <person name="Goodwin L."/>
            <person name="Pitluck S."/>
            <person name="Misra M."/>
            <person name="Chertkov O."/>
            <person name="Detter J.C."/>
            <person name="Han C."/>
            <person name="Tapia R."/>
            <person name="Land M."/>
            <person name="Hauser L."/>
            <person name="Kyrpides N."/>
            <person name="Ivanova N."/>
            <person name="Ovchinnikova G."/>
            <person name="Logan B."/>
            <person name="Oda Y."/>
            <person name="Harwood C."/>
            <person name="Woyke T."/>
        </authorList>
    </citation>
    <scope>NUCLEOTIDE SEQUENCE [LARGE SCALE GENOMIC DNA]</scope>
    <source>
        <strain evidence="2">DX-1</strain>
    </source>
</reference>
<proteinExistence type="predicted"/>
<dbReference type="HOGENOM" id="CLU_2603753_0_0_5"/>